<organism evidence="1 2">
    <name type="scientific">SAR86 cluster bacterium</name>
    <dbReference type="NCBI Taxonomy" id="2030880"/>
    <lineage>
        <taxon>Bacteria</taxon>
        <taxon>Pseudomonadati</taxon>
        <taxon>Pseudomonadota</taxon>
        <taxon>Gammaproteobacteria</taxon>
        <taxon>SAR86 cluster</taxon>
    </lineage>
</organism>
<dbReference type="EMBL" id="NVUL01000104">
    <property type="protein sequence ID" value="PCI74346.1"/>
    <property type="molecule type" value="Genomic_DNA"/>
</dbReference>
<reference evidence="2" key="1">
    <citation type="submission" date="2017-08" db="EMBL/GenBank/DDBJ databases">
        <title>A dynamic microbial community with high functional redundancy inhabits the cold, oxic subseafloor aquifer.</title>
        <authorList>
            <person name="Tully B.J."/>
            <person name="Wheat C.G."/>
            <person name="Glazer B.T."/>
            <person name="Huber J.A."/>
        </authorList>
    </citation>
    <scope>NUCLEOTIDE SEQUENCE [LARGE SCALE GENOMIC DNA]</scope>
</reference>
<sequence length="284" mass="32828">MLYISSILPEPIKMPAISISFNGFLLILLLQTAVVPVAWGQLPQFNPQQMDWLADRVFANECNRNFSCLTSWNEGEDFPSLGIGHFIWYRSQQNERFEETFPNLLAFYKKHGYELPEWLEALENPDSPWQNREQFLADIDSQRMRQLREFLGSTTELQVRFIVERLHDSTTDLFRDLEPSLQSSVQSNFYEIANSQTPYGMYALIDYVHFKGTGLATSERYQGEGWGLLQVMLELPGSAANLDDFVAAATRVLERRVTNAPAKRAEQRWIAGWTNRLQTYLPTQ</sequence>
<evidence type="ECO:0000313" key="2">
    <source>
        <dbReference type="Proteomes" id="UP000218767"/>
    </source>
</evidence>
<protein>
    <submittedName>
        <fullName evidence="1">Uncharacterized protein</fullName>
    </submittedName>
</protein>
<proteinExistence type="predicted"/>
<name>A0A2A4WVU1_9GAMM</name>
<gene>
    <name evidence="1" type="ORF">COB20_15255</name>
</gene>
<dbReference type="Proteomes" id="UP000218767">
    <property type="component" value="Unassembled WGS sequence"/>
</dbReference>
<accession>A0A2A4WVU1</accession>
<dbReference type="AlphaFoldDB" id="A0A2A4WVU1"/>
<evidence type="ECO:0000313" key="1">
    <source>
        <dbReference type="EMBL" id="PCI74346.1"/>
    </source>
</evidence>
<comment type="caution">
    <text evidence="1">The sequence shown here is derived from an EMBL/GenBank/DDBJ whole genome shotgun (WGS) entry which is preliminary data.</text>
</comment>